<evidence type="ECO:0000313" key="2">
    <source>
        <dbReference type="EMBL" id="EMD68695.1"/>
    </source>
</evidence>
<organism evidence="2 3">
    <name type="scientific">Cochliobolus sativus (strain ND90Pr / ATCC 201652)</name>
    <name type="common">Common root rot and spot blotch fungus</name>
    <name type="synonym">Bipolaris sorokiniana</name>
    <dbReference type="NCBI Taxonomy" id="665912"/>
    <lineage>
        <taxon>Eukaryota</taxon>
        <taxon>Fungi</taxon>
        <taxon>Dikarya</taxon>
        <taxon>Ascomycota</taxon>
        <taxon>Pezizomycotina</taxon>
        <taxon>Dothideomycetes</taxon>
        <taxon>Pleosporomycetidae</taxon>
        <taxon>Pleosporales</taxon>
        <taxon>Pleosporineae</taxon>
        <taxon>Pleosporaceae</taxon>
        <taxon>Bipolaris</taxon>
    </lineage>
</organism>
<dbReference type="HOGENOM" id="CLU_2145656_0_0_1"/>
<reference evidence="2 3" key="1">
    <citation type="journal article" date="2012" name="PLoS Pathog.">
        <title>Diverse lifestyles and strategies of plant pathogenesis encoded in the genomes of eighteen Dothideomycetes fungi.</title>
        <authorList>
            <person name="Ohm R.A."/>
            <person name="Feau N."/>
            <person name="Henrissat B."/>
            <person name="Schoch C.L."/>
            <person name="Horwitz B.A."/>
            <person name="Barry K.W."/>
            <person name="Condon B.J."/>
            <person name="Copeland A.C."/>
            <person name="Dhillon B."/>
            <person name="Glaser F."/>
            <person name="Hesse C.N."/>
            <person name="Kosti I."/>
            <person name="LaButti K."/>
            <person name="Lindquist E.A."/>
            <person name="Lucas S."/>
            <person name="Salamov A.A."/>
            <person name="Bradshaw R.E."/>
            <person name="Ciuffetti L."/>
            <person name="Hamelin R.C."/>
            <person name="Kema G.H.J."/>
            <person name="Lawrence C."/>
            <person name="Scott J.A."/>
            <person name="Spatafora J.W."/>
            <person name="Turgeon B.G."/>
            <person name="de Wit P.J.G.M."/>
            <person name="Zhong S."/>
            <person name="Goodwin S.B."/>
            <person name="Grigoriev I.V."/>
        </authorList>
    </citation>
    <scope>NUCLEOTIDE SEQUENCE [LARGE SCALE GENOMIC DNA]</scope>
    <source>
        <strain evidence="3">ND90Pr / ATCC 201652</strain>
    </source>
</reference>
<name>M2T2J3_COCSN</name>
<dbReference type="RefSeq" id="XP_007696233.1">
    <property type="nucleotide sequence ID" value="XM_007698043.1"/>
</dbReference>
<feature type="transmembrane region" description="Helical" evidence="1">
    <location>
        <begin position="21"/>
        <end position="41"/>
    </location>
</feature>
<protein>
    <submittedName>
        <fullName evidence="2">Uncharacterized protein</fullName>
    </submittedName>
</protein>
<feature type="transmembrane region" description="Helical" evidence="1">
    <location>
        <begin position="53"/>
        <end position="69"/>
    </location>
</feature>
<dbReference type="EMBL" id="KB445638">
    <property type="protein sequence ID" value="EMD68695.1"/>
    <property type="molecule type" value="Genomic_DNA"/>
</dbReference>
<evidence type="ECO:0000256" key="1">
    <source>
        <dbReference type="SAM" id="Phobius"/>
    </source>
</evidence>
<evidence type="ECO:0000313" key="3">
    <source>
        <dbReference type="Proteomes" id="UP000016934"/>
    </source>
</evidence>
<dbReference type="GeneID" id="19135703"/>
<gene>
    <name evidence="2" type="ORF">COCSADRAFT_275665</name>
</gene>
<keyword evidence="3" id="KW-1185">Reference proteome</keyword>
<dbReference type="Proteomes" id="UP000016934">
    <property type="component" value="Unassembled WGS sequence"/>
</dbReference>
<reference evidence="3" key="2">
    <citation type="journal article" date="2013" name="PLoS Genet.">
        <title>Comparative genome structure, secondary metabolite, and effector coding capacity across Cochliobolus pathogens.</title>
        <authorList>
            <person name="Condon B.J."/>
            <person name="Leng Y."/>
            <person name="Wu D."/>
            <person name="Bushley K.E."/>
            <person name="Ohm R.A."/>
            <person name="Otillar R."/>
            <person name="Martin J."/>
            <person name="Schackwitz W."/>
            <person name="Grimwood J."/>
            <person name="MohdZainudin N."/>
            <person name="Xue C."/>
            <person name="Wang R."/>
            <person name="Manning V.A."/>
            <person name="Dhillon B."/>
            <person name="Tu Z.J."/>
            <person name="Steffenson B.J."/>
            <person name="Salamov A."/>
            <person name="Sun H."/>
            <person name="Lowry S."/>
            <person name="LaButti K."/>
            <person name="Han J."/>
            <person name="Copeland A."/>
            <person name="Lindquist E."/>
            <person name="Barry K."/>
            <person name="Schmutz J."/>
            <person name="Baker S.E."/>
            <person name="Ciuffetti L.M."/>
            <person name="Grigoriev I.V."/>
            <person name="Zhong S."/>
            <person name="Turgeon B.G."/>
        </authorList>
    </citation>
    <scope>NUCLEOTIDE SEQUENCE [LARGE SCALE GENOMIC DNA]</scope>
    <source>
        <strain evidence="3">ND90Pr / ATCC 201652</strain>
    </source>
</reference>
<dbReference type="KEGG" id="bsc:COCSADRAFT_275665"/>
<sequence length="112" mass="12642">MVMTGMGKRVGIVVLSYGDRWFFWPVLGADFGNITASAWLVHGLKYHPFATSLHYYFAVVVTCVTYFTHNKEERDKEKSLCPIFLALRLQLAQITGRGKGADGVLIPHPHFQ</sequence>
<keyword evidence="1" id="KW-0812">Transmembrane</keyword>
<keyword evidence="1" id="KW-1133">Transmembrane helix</keyword>
<keyword evidence="1" id="KW-0472">Membrane</keyword>
<dbReference type="AlphaFoldDB" id="M2T2J3"/>
<proteinExistence type="predicted"/>
<accession>M2T2J3</accession>